<sequence>SFVITDGPDRLVNVNLAQGNLVAVGERLPLVFSGVDRTLHVTYTLTRVVTTSTPGQEGQATKEILQSGSQAIGRWAFALALDTNAVPSMQGDLLSVRYLLDVLVETHDEEPKQVLWAMPVVVGEP</sequence>
<feature type="non-terminal residue" evidence="1">
    <location>
        <position position="1"/>
    </location>
</feature>
<proteinExistence type="predicted"/>
<comment type="caution">
    <text evidence="1">The sequence shown here is derived from an EMBL/GenBank/DDBJ whole genome shotgun (WGS) entry which is preliminary data.</text>
</comment>
<evidence type="ECO:0000313" key="1">
    <source>
        <dbReference type="EMBL" id="GIQ90444.1"/>
    </source>
</evidence>
<dbReference type="Proteomes" id="UP000265618">
    <property type="component" value="Unassembled WGS sequence"/>
</dbReference>
<reference evidence="1 2" key="1">
    <citation type="journal article" date="2018" name="PLoS ONE">
        <title>The draft genome of Kipferlia bialata reveals reductive genome evolution in fornicate parasites.</title>
        <authorList>
            <person name="Tanifuji G."/>
            <person name="Takabayashi S."/>
            <person name="Kume K."/>
            <person name="Takagi M."/>
            <person name="Nakayama T."/>
            <person name="Kamikawa R."/>
            <person name="Inagaki Y."/>
            <person name="Hashimoto T."/>
        </authorList>
    </citation>
    <scope>NUCLEOTIDE SEQUENCE [LARGE SCALE GENOMIC DNA]</scope>
    <source>
        <strain evidence="1">NY0173</strain>
    </source>
</reference>
<gene>
    <name evidence="1" type="ORF">KIPB_013244</name>
</gene>
<protein>
    <submittedName>
        <fullName evidence="1">Uncharacterized protein</fullName>
    </submittedName>
</protein>
<dbReference type="AlphaFoldDB" id="A0A9K3D7J1"/>
<accession>A0A9K3D7J1</accession>
<keyword evidence="2" id="KW-1185">Reference proteome</keyword>
<evidence type="ECO:0000313" key="2">
    <source>
        <dbReference type="Proteomes" id="UP000265618"/>
    </source>
</evidence>
<organism evidence="1 2">
    <name type="scientific">Kipferlia bialata</name>
    <dbReference type="NCBI Taxonomy" id="797122"/>
    <lineage>
        <taxon>Eukaryota</taxon>
        <taxon>Metamonada</taxon>
        <taxon>Carpediemonas-like organisms</taxon>
        <taxon>Kipferlia</taxon>
    </lineage>
</organism>
<name>A0A9K3D7J1_9EUKA</name>
<dbReference type="EMBL" id="BDIP01006193">
    <property type="protein sequence ID" value="GIQ90444.1"/>
    <property type="molecule type" value="Genomic_DNA"/>
</dbReference>